<comment type="caution">
    <text evidence="1">The sequence shown here is derived from an EMBL/GenBank/DDBJ whole genome shotgun (WGS) entry which is preliminary data.</text>
</comment>
<sequence length="149" mass="16899">MRIKVGYRSGSRKVEGPCLIVEIIVDIKKKEMVKVCLENKLGIIKDPFLTTNDESAKIEPPILRDETKLQEENKVQKELTSNRSSFNLKSTYVVCESPRIGLTLSNAFPSHEDFNDIDKVAEILKANQKREIPEWVGILSNGWGRLENG</sequence>
<evidence type="ECO:0000313" key="2">
    <source>
        <dbReference type="Proteomes" id="UP000266861"/>
    </source>
</evidence>
<dbReference type="EMBL" id="PQFF01000172">
    <property type="protein sequence ID" value="RHZ77302.1"/>
    <property type="molecule type" value="Genomic_DNA"/>
</dbReference>
<keyword evidence="2" id="KW-1185">Reference proteome</keyword>
<reference evidence="1 2" key="1">
    <citation type="submission" date="2018-08" db="EMBL/GenBank/DDBJ databases">
        <title>Genome and evolution of the arbuscular mycorrhizal fungus Diversispora epigaea (formerly Glomus versiforme) and its bacterial endosymbionts.</title>
        <authorList>
            <person name="Sun X."/>
            <person name="Fei Z."/>
            <person name="Harrison M."/>
        </authorList>
    </citation>
    <scope>NUCLEOTIDE SEQUENCE [LARGE SCALE GENOMIC DNA]</scope>
    <source>
        <strain evidence="1 2">IT104</strain>
    </source>
</reference>
<evidence type="ECO:0000313" key="1">
    <source>
        <dbReference type="EMBL" id="RHZ77302.1"/>
    </source>
</evidence>
<name>A0A397IR75_9GLOM</name>
<proteinExistence type="predicted"/>
<dbReference type="OrthoDB" id="16851at2759"/>
<organism evidence="1 2">
    <name type="scientific">Diversispora epigaea</name>
    <dbReference type="NCBI Taxonomy" id="1348612"/>
    <lineage>
        <taxon>Eukaryota</taxon>
        <taxon>Fungi</taxon>
        <taxon>Fungi incertae sedis</taxon>
        <taxon>Mucoromycota</taxon>
        <taxon>Glomeromycotina</taxon>
        <taxon>Glomeromycetes</taxon>
        <taxon>Diversisporales</taxon>
        <taxon>Diversisporaceae</taxon>
        <taxon>Diversispora</taxon>
    </lineage>
</organism>
<accession>A0A397IR75</accession>
<gene>
    <name evidence="1" type="ORF">Glove_182g22</name>
</gene>
<protein>
    <submittedName>
        <fullName evidence="1">Uncharacterized protein</fullName>
    </submittedName>
</protein>
<dbReference type="AlphaFoldDB" id="A0A397IR75"/>
<dbReference type="Proteomes" id="UP000266861">
    <property type="component" value="Unassembled WGS sequence"/>
</dbReference>